<keyword evidence="2" id="KW-0489">Methyltransferase</keyword>
<dbReference type="CDD" id="cd02440">
    <property type="entry name" value="AdoMet_MTases"/>
    <property type="match status" value="1"/>
</dbReference>
<dbReference type="GO" id="GO:0032259">
    <property type="term" value="P:methylation"/>
    <property type="evidence" value="ECO:0007669"/>
    <property type="project" value="UniProtKB-KW"/>
</dbReference>
<evidence type="ECO:0000259" key="1">
    <source>
        <dbReference type="Pfam" id="PF13649"/>
    </source>
</evidence>
<dbReference type="Gene3D" id="3.40.50.150">
    <property type="entry name" value="Vaccinia Virus protein VP39"/>
    <property type="match status" value="1"/>
</dbReference>
<keyword evidence="2" id="KW-0808">Transferase</keyword>
<proteinExistence type="predicted"/>
<evidence type="ECO:0000313" key="3">
    <source>
        <dbReference type="Proteomes" id="UP000583800"/>
    </source>
</evidence>
<dbReference type="GO" id="GO:0008168">
    <property type="term" value="F:methyltransferase activity"/>
    <property type="evidence" value="ECO:0007669"/>
    <property type="project" value="UniProtKB-KW"/>
</dbReference>
<protein>
    <submittedName>
        <fullName evidence="2">SAM-dependent methyltransferase</fullName>
    </submittedName>
</protein>
<dbReference type="AlphaFoldDB" id="A0A7X0BZ45"/>
<dbReference type="RefSeq" id="WP_185082596.1">
    <property type="nucleotide sequence ID" value="NZ_JACHJB010000001.1"/>
</dbReference>
<feature type="domain" description="Methyltransferase" evidence="1">
    <location>
        <begin position="40"/>
        <end position="137"/>
    </location>
</feature>
<keyword evidence="3" id="KW-1185">Reference proteome</keyword>
<dbReference type="InterPro" id="IPR029063">
    <property type="entry name" value="SAM-dependent_MTases_sf"/>
</dbReference>
<dbReference type="InterPro" id="IPR041698">
    <property type="entry name" value="Methyltransf_25"/>
</dbReference>
<gene>
    <name evidence="2" type="ORF">FHU36_000999</name>
</gene>
<comment type="caution">
    <text evidence="2">The sequence shown here is derived from an EMBL/GenBank/DDBJ whole genome shotgun (WGS) entry which is preliminary data.</text>
</comment>
<reference evidence="2 3" key="1">
    <citation type="submission" date="2020-08" db="EMBL/GenBank/DDBJ databases">
        <title>Sequencing the genomes of 1000 actinobacteria strains.</title>
        <authorList>
            <person name="Klenk H.-P."/>
        </authorList>
    </citation>
    <scope>NUCLEOTIDE SEQUENCE [LARGE SCALE GENOMIC DNA]</scope>
    <source>
        <strain evidence="2 3">DSM 45913</strain>
    </source>
</reference>
<dbReference type="Proteomes" id="UP000583800">
    <property type="component" value="Unassembled WGS sequence"/>
</dbReference>
<dbReference type="SUPFAM" id="SSF53335">
    <property type="entry name" value="S-adenosyl-L-methionine-dependent methyltransferases"/>
    <property type="match status" value="1"/>
</dbReference>
<accession>A0A7X0BZ45</accession>
<evidence type="ECO:0000313" key="2">
    <source>
        <dbReference type="EMBL" id="MBB6344490.1"/>
    </source>
</evidence>
<dbReference type="EMBL" id="JACHJB010000001">
    <property type="protein sequence ID" value="MBB6344490.1"/>
    <property type="molecule type" value="Genomic_DNA"/>
</dbReference>
<name>A0A7X0BZ45_9ACTN</name>
<sequence length="238" mass="26515">MTNDQYSVAVPFYDLWHEDGHVREIRELLPPLLHGVRGAVLEIGAGTGLITELIARETRGEIFAVEPSPGMRSVLLSRLAARPDLLARVTVLPQDALSVDLAEPVEVVVMIAVLNGFTPQDRERLWPALARRLRPGGLLLLNHRDRPMPVPGEPELMGSYRVGRHHYEILGQVLEAGGERVTSRFRYRIRQGDHLISEDEVVTESHRVPAARLEAELEAAGFVPDTAPDGMRAWRLAK</sequence>
<organism evidence="2 3">
    <name type="scientific">Nonomuraea muscovyensis</name>
    <dbReference type="NCBI Taxonomy" id="1124761"/>
    <lineage>
        <taxon>Bacteria</taxon>
        <taxon>Bacillati</taxon>
        <taxon>Actinomycetota</taxon>
        <taxon>Actinomycetes</taxon>
        <taxon>Streptosporangiales</taxon>
        <taxon>Streptosporangiaceae</taxon>
        <taxon>Nonomuraea</taxon>
    </lineage>
</organism>
<dbReference type="Pfam" id="PF13649">
    <property type="entry name" value="Methyltransf_25"/>
    <property type="match status" value="1"/>
</dbReference>